<sequence length="101" mass="11265">MTGTAAAYDGDKVEGETEGKKKETATRENCKQLTVSVVFVLLWSTCQLCLFVCSWKCACLVDSAYIKDRTLIPFTGYSHSSGRSGDVRSYNDEKKKFGYLQ</sequence>
<feature type="region of interest" description="Disordered" evidence="1">
    <location>
        <begin position="1"/>
        <end position="26"/>
    </location>
</feature>
<feature type="compositionally biased region" description="Basic and acidic residues" evidence="1">
    <location>
        <begin position="85"/>
        <end position="101"/>
    </location>
</feature>
<name>A0A811UE50_CERCA</name>
<evidence type="ECO:0000313" key="3">
    <source>
        <dbReference type="Proteomes" id="UP000606786"/>
    </source>
</evidence>
<reference evidence="2" key="1">
    <citation type="submission" date="2020-11" db="EMBL/GenBank/DDBJ databases">
        <authorList>
            <person name="Whitehead M."/>
        </authorList>
    </citation>
    <scope>NUCLEOTIDE SEQUENCE</scope>
    <source>
        <strain evidence="2">EGII</strain>
    </source>
</reference>
<proteinExistence type="predicted"/>
<evidence type="ECO:0000313" key="2">
    <source>
        <dbReference type="EMBL" id="CAD6996306.1"/>
    </source>
</evidence>
<comment type="caution">
    <text evidence="2">The sequence shown here is derived from an EMBL/GenBank/DDBJ whole genome shotgun (WGS) entry which is preliminary data.</text>
</comment>
<protein>
    <submittedName>
        <fullName evidence="2">(Mediterranean fruit fly) hypothetical protein</fullName>
    </submittedName>
</protein>
<dbReference type="AlphaFoldDB" id="A0A811UE50"/>
<accession>A0A811UE50</accession>
<dbReference type="Proteomes" id="UP000606786">
    <property type="component" value="Unassembled WGS sequence"/>
</dbReference>
<evidence type="ECO:0000256" key="1">
    <source>
        <dbReference type="SAM" id="MobiDB-lite"/>
    </source>
</evidence>
<gene>
    <name evidence="2" type="ORF">CCAP1982_LOCUS4985</name>
</gene>
<organism evidence="2 3">
    <name type="scientific">Ceratitis capitata</name>
    <name type="common">Mediterranean fruit fly</name>
    <name type="synonym">Tephritis capitata</name>
    <dbReference type="NCBI Taxonomy" id="7213"/>
    <lineage>
        <taxon>Eukaryota</taxon>
        <taxon>Metazoa</taxon>
        <taxon>Ecdysozoa</taxon>
        <taxon>Arthropoda</taxon>
        <taxon>Hexapoda</taxon>
        <taxon>Insecta</taxon>
        <taxon>Pterygota</taxon>
        <taxon>Neoptera</taxon>
        <taxon>Endopterygota</taxon>
        <taxon>Diptera</taxon>
        <taxon>Brachycera</taxon>
        <taxon>Muscomorpha</taxon>
        <taxon>Tephritoidea</taxon>
        <taxon>Tephritidae</taxon>
        <taxon>Ceratitis</taxon>
        <taxon>Ceratitis</taxon>
    </lineage>
</organism>
<feature type="region of interest" description="Disordered" evidence="1">
    <location>
        <begin position="76"/>
        <end position="101"/>
    </location>
</feature>
<keyword evidence="3" id="KW-1185">Reference proteome</keyword>
<dbReference type="EMBL" id="CAJHJT010000001">
    <property type="protein sequence ID" value="CAD6996306.1"/>
    <property type="molecule type" value="Genomic_DNA"/>
</dbReference>
<feature type="compositionally biased region" description="Basic and acidic residues" evidence="1">
    <location>
        <begin position="9"/>
        <end position="26"/>
    </location>
</feature>